<dbReference type="AlphaFoldDB" id="A0A3N4HSQ1"/>
<accession>A0A3N4HSQ1</accession>
<dbReference type="Proteomes" id="UP000275078">
    <property type="component" value="Unassembled WGS sequence"/>
</dbReference>
<keyword evidence="2" id="KW-1185">Reference proteome</keyword>
<dbReference type="EMBL" id="ML119779">
    <property type="protein sequence ID" value="RPA74830.1"/>
    <property type="molecule type" value="Genomic_DNA"/>
</dbReference>
<organism evidence="1 2">
    <name type="scientific">Ascobolus immersus RN42</name>
    <dbReference type="NCBI Taxonomy" id="1160509"/>
    <lineage>
        <taxon>Eukaryota</taxon>
        <taxon>Fungi</taxon>
        <taxon>Dikarya</taxon>
        <taxon>Ascomycota</taxon>
        <taxon>Pezizomycotina</taxon>
        <taxon>Pezizomycetes</taxon>
        <taxon>Pezizales</taxon>
        <taxon>Ascobolaceae</taxon>
        <taxon>Ascobolus</taxon>
    </lineage>
</organism>
<protein>
    <submittedName>
        <fullName evidence="1">Uncharacterized protein</fullName>
    </submittedName>
</protein>
<proteinExistence type="predicted"/>
<evidence type="ECO:0000313" key="2">
    <source>
        <dbReference type="Proteomes" id="UP000275078"/>
    </source>
</evidence>
<name>A0A3N4HSQ1_ASCIM</name>
<evidence type="ECO:0000313" key="1">
    <source>
        <dbReference type="EMBL" id="RPA74830.1"/>
    </source>
</evidence>
<sequence>MYICRAEYYDRFDSHPDLCESDSNSKVPKPAPDHTIIIPDSDDHEAEYHEETVLVSSKTRYEALCYYGRSEHYGTFKCYMQFTIRPSRPSP</sequence>
<reference evidence="1 2" key="1">
    <citation type="journal article" date="2018" name="Nat. Ecol. Evol.">
        <title>Pezizomycetes genomes reveal the molecular basis of ectomycorrhizal truffle lifestyle.</title>
        <authorList>
            <person name="Murat C."/>
            <person name="Payen T."/>
            <person name="Noel B."/>
            <person name="Kuo A."/>
            <person name="Morin E."/>
            <person name="Chen J."/>
            <person name="Kohler A."/>
            <person name="Krizsan K."/>
            <person name="Balestrini R."/>
            <person name="Da Silva C."/>
            <person name="Montanini B."/>
            <person name="Hainaut M."/>
            <person name="Levati E."/>
            <person name="Barry K.W."/>
            <person name="Belfiori B."/>
            <person name="Cichocki N."/>
            <person name="Clum A."/>
            <person name="Dockter R.B."/>
            <person name="Fauchery L."/>
            <person name="Guy J."/>
            <person name="Iotti M."/>
            <person name="Le Tacon F."/>
            <person name="Lindquist E.A."/>
            <person name="Lipzen A."/>
            <person name="Malagnac F."/>
            <person name="Mello A."/>
            <person name="Molinier V."/>
            <person name="Miyauchi S."/>
            <person name="Poulain J."/>
            <person name="Riccioni C."/>
            <person name="Rubini A."/>
            <person name="Sitrit Y."/>
            <person name="Splivallo R."/>
            <person name="Traeger S."/>
            <person name="Wang M."/>
            <person name="Zifcakova L."/>
            <person name="Wipf D."/>
            <person name="Zambonelli A."/>
            <person name="Paolocci F."/>
            <person name="Nowrousian M."/>
            <person name="Ottonello S."/>
            <person name="Baldrian P."/>
            <person name="Spatafora J.W."/>
            <person name="Henrissat B."/>
            <person name="Nagy L.G."/>
            <person name="Aury J.M."/>
            <person name="Wincker P."/>
            <person name="Grigoriev I.V."/>
            <person name="Bonfante P."/>
            <person name="Martin F.M."/>
        </authorList>
    </citation>
    <scope>NUCLEOTIDE SEQUENCE [LARGE SCALE GENOMIC DNA]</scope>
    <source>
        <strain evidence="1 2">RN42</strain>
    </source>
</reference>
<gene>
    <name evidence="1" type="ORF">BJ508DRAFT_29223</name>
</gene>